<organism evidence="2 3">
    <name type="scientific">Zasmidium cellare</name>
    <name type="common">Wine cellar mold</name>
    <name type="synonym">Racodium cellare</name>
    <dbReference type="NCBI Taxonomy" id="395010"/>
    <lineage>
        <taxon>Eukaryota</taxon>
        <taxon>Fungi</taxon>
        <taxon>Dikarya</taxon>
        <taxon>Ascomycota</taxon>
        <taxon>Pezizomycotina</taxon>
        <taxon>Dothideomycetes</taxon>
        <taxon>Dothideomycetidae</taxon>
        <taxon>Mycosphaerellales</taxon>
        <taxon>Mycosphaerellaceae</taxon>
        <taxon>Zasmidium</taxon>
    </lineage>
</organism>
<evidence type="ECO:0000313" key="2">
    <source>
        <dbReference type="EMBL" id="KAK4504318.1"/>
    </source>
</evidence>
<dbReference type="EMBL" id="JAXOVC010000003">
    <property type="protein sequence ID" value="KAK4504318.1"/>
    <property type="molecule type" value="Genomic_DNA"/>
</dbReference>
<comment type="caution">
    <text evidence="2">The sequence shown here is derived from an EMBL/GenBank/DDBJ whole genome shotgun (WGS) entry which is preliminary data.</text>
</comment>
<sequence length="304" mass="33571">MDSPGGGGVPGAAPHRQNALLLMVEKEHEEMKKKLDEQGGSTASMGSSASAHFQENFYKLGQKDMGAKLNATPGMINQDDFSSSKISGMLWQKYADLAHLQIEVNLVSRRSPANEAATGPNQTAYGHEKPFCACPENLLCRSGCAFEAGTCECKYRRMESEAMGASGKMPTDYFNQAICSPEQPQSQPAGHLGNRPATSSAPAITGQTKHYSRYFKELIDGPAFNDFIRLPGEDSFLFSTQRQLDLLTRFLCDQCFGLHMGWRANGSSTALPLTTTSRWTDLRRAAPYQRCNNTFQRMRAFRRT</sequence>
<accession>A0ABR0ET16</accession>
<evidence type="ECO:0000313" key="3">
    <source>
        <dbReference type="Proteomes" id="UP001305779"/>
    </source>
</evidence>
<evidence type="ECO:0000256" key="1">
    <source>
        <dbReference type="SAM" id="MobiDB-lite"/>
    </source>
</evidence>
<protein>
    <submittedName>
        <fullName evidence="2">Uncharacterized protein</fullName>
    </submittedName>
</protein>
<gene>
    <name evidence="2" type="ORF">PRZ48_005234</name>
</gene>
<proteinExistence type="predicted"/>
<keyword evidence="3" id="KW-1185">Reference proteome</keyword>
<name>A0ABR0ET16_ZASCE</name>
<reference evidence="2 3" key="1">
    <citation type="journal article" date="2023" name="G3 (Bethesda)">
        <title>A chromosome-level genome assembly of Zasmidium syzygii isolated from banana leaves.</title>
        <authorList>
            <person name="van Westerhoven A.C."/>
            <person name="Mehrabi R."/>
            <person name="Talebi R."/>
            <person name="Steentjes M.B.F."/>
            <person name="Corcolon B."/>
            <person name="Chong P.A."/>
            <person name="Kema G.H.J."/>
            <person name="Seidl M.F."/>
        </authorList>
    </citation>
    <scope>NUCLEOTIDE SEQUENCE [LARGE SCALE GENOMIC DNA]</scope>
    <source>
        <strain evidence="2 3">P124</strain>
    </source>
</reference>
<feature type="region of interest" description="Disordered" evidence="1">
    <location>
        <begin position="183"/>
        <end position="203"/>
    </location>
</feature>
<dbReference type="Proteomes" id="UP001305779">
    <property type="component" value="Unassembled WGS sequence"/>
</dbReference>